<proteinExistence type="predicted"/>
<protein>
    <submittedName>
        <fullName evidence="2">Uncharacterized protein</fullName>
    </submittedName>
</protein>
<evidence type="ECO:0000256" key="1">
    <source>
        <dbReference type="SAM" id="MobiDB-lite"/>
    </source>
</evidence>
<accession>A0AAV1IYB4</accession>
<sequence>MPFNRTFFDKSDNILRVPNTFYEDNKRKSKIKKSPKRTIQKIIKKNTVKRKRIYVNPVTSLPTVSTMYNKADNIHSRQNDDTQTTEANSRRRPRKNSKVLRYHMPFHKLQPRTRRNKREDIKVTKKEDTTEIENVIKKNKRDADNENVVILNDLDEIEFVGDDKDYDVVKAHVQYNW</sequence>
<gene>
    <name evidence="2" type="ORF">LNINA_LOCUS1115</name>
</gene>
<feature type="region of interest" description="Disordered" evidence="1">
    <location>
        <begin position="72"/>
        <end position="97"/>
    </location>
</feature>
<dbReference type="AlphaFoldDB" id="A0AAV1IYB4"/>
<comment type="caution">
    <text evidence="2">The sequence shown here is derived from an EMBL/GenBank/DDBJ whole genome shotgun (WGS) entry which is preliminary data.</text>
</comment>
<organism evidence="2 3">
    <name type="scientific">Leptosia nina</name>
    <dbReference type="NCBI Taxonomy" id="320188"/>
    <lineage>
        <taxon>Eukaryota</taxon>
        <taxon>Metazoa</taxon>
        <taxon>Ecdysozoa</taxon>
        <taxon>Arthropoda</taxon>
        <taxon>Hexapoda</taxon>
        <taxon>Insecta</taxon>
        <taxon>Pterygota</taxon>
        <taxon>Neoptera</taxon>
        <taxon>Endopterygota</taxon>
        <taxon>Lepidoptera</taxon>
        <taxon>Glossata</taxon>
        <taxon>Ditrysia</taxon>
        <taxon>Papilionoidea</taxon>
        <taxon>Pieridae</taxon>
        <taxon>Pierinae</taxon>
        <taxon>Leptosia</taxon>
    </lineage>
</organism>
<evidence type="ECO:0000313" key="2">
    <source>
        <dbReference type="EMBL" id="CAK1541103.1"/>
    </source>
</evidence>
<evidence type="ECO:0000313" key="3">
    <source>
        <dbReference type="Proteomes" id="UP001497472"/>
    </source>
</evidence>
<name>A0AAV1IYB4_9NEOP</name>
<keyword evidence="3" id="KW-1185">Reference proteome</keyword>
<dbReference type="EMBL" id="CAVLEF010000002">
    <property type="protein sequence ID" value="CAK1541103.1"/>
    <property type="molecule type" value="Genomic_DNA"/>
</dbReference>
<reference evidence="2 3" key="1">
    <citation type="submission" date="2023-11" db="EMBL/GenBank/DDBJ databases">
        <authorList>
            <person name="Okamura Y."/>
        </authorList>
    </citation>
    <scope>NUCLEOTIDE SEQUENCE [LARGE SCALE GENOMIC DNA]</scope>
</reference>
<dbReference type="Proteomes" id="UP001497472">
    <property type="component" value="Unassembled WGS sequence"/>
</dbReference>